<dbReference type="PROSITE" id="PS00165">
    <property type="entry name" value="DEHYDRATASE_SER_THR"/>
    <property type="match status" value="1"/>
</dbReference>
<dbReference type="GO" id="GO:0006565">
    <property type="term" value="P:L-serine catabolic process"/>
    <property type="evidence" value="ECO:0007669"/>
    <property type="project" value="TreeGrafter"/>
</dbReference>
<protein>
    <submittedName>
        <fullName evidence="5">Pyridoxal-phosphate dependent enzyme</fullName>
    </submittedName>
</protein>
<evidence type="ECO:0000256" key="2">
    <source>
        <dbReference type="ARBA" id="ARBA00022898"/>
    </source>
</evidence>
<dbReference type="InterPro" id="IPR000634">
    <property type="entry name" value="Ser/Thr_deHydtase_PyrdxlP-BS"/>
</dbReference>
<dbReference type="Pfam" id="PF00291">
    <property type="entry name" value="PALP"/>
    <property type="match status" value="1"/>
</dbReference>
<dbReference type="InterPro" id="IPR001926">
    <property type="entry name" value="TrpB-like_PALP"/>
</dbReference>
<name>A0A6N7YXG1_9PSEU</name>
<evidence type="ECO:0000256" key="1">
    <source>
        <dbReference type="ARBA" id="ARBA00001933"/>
    </source>
</evidence>
<keyword evidence="3" id="KW-0456">Lyase</keyword>
<dbReference type="GO" id="GO:0003941">
    <property type="term" value="F:L-serine ammonia-lyase activity"/>
    <property type="evidence" value="ECO:0007669"/>
    <property type="project" value="TreeGrafter"/>
</dbReference>
<proteinExistence type="predicted"/>
<dbReference type="GO" id="GO:0009097">
    <property type="term" value="P:isoleucine biosynthetic process"/>
    <property type="evidence" value="ECO:0007669"/>
    <property type="project" value="TreeGrafter"/>
</dbReference>
<dbReference type="AlphaFoldDB" id="A0A6N7YXG1"/>
<dbReference type="PANTHER" id="PTHR48078:SF6">
    <property type="entry name" value="L-THREONINE DEHYDRATASE CATABOLIC TDCB"/>
    <property type="match status" value="1"/>
</dbReference>
<dbReference type="GO" id="GO:0004794">
    <property type="term" value="F:threonine deaminase activity"/>
    <property type="evidence" value="ECO:0007669"/>
    <property type="project" value="TreeGrafter"/>
</dbReference>
<dbReference type="InterPro" id="IPR036052">
    <property type="entry name" value="TrpB-like_PALP_sf"/>
</dbReference>
<dbReference type="OrthoDB" id="4408011at2"/>
<dbReference type="Gene3D" id="3.40.50.1100">
    <property type="match status" value="2"/>
</dbReference>
<comment type="caution">
    <text evidence="5">The sequence shown here is derived from an EMBL/GenBank/DDBJ whole genome shotgun (WGS) entry which is preliminary data.</text>
</comment>
<gene>
    <name evidence="5" type="ORF">GKO32_21715</name>
</gene>
<dbReference type="PANTHER" id="PTHR48078">
    <property type="entry name" value="THREONINE DEHYDRATASE, MITOCHONDRIAL-RELATED"/>
    <property type="match status" value="1"/>
</dbReference>
<evidence type="ECO:0000313" key="6">
    <source>
        <dbReference type="Proteomes" id="UP000440096"/>
    </source>
</evidence>
<evidence type="ECO:0000259" key="4">
    <source>
        <dbReference type="Pfam" id="PF00291"/>
    </source>
</evidence>
<evidence type="ECO:0000256" key="3">
    <source>
        <dbReference type="ARBA" id="ARBA00023239"/>
    </source>
</evidence>
<dbReference type="GO" id="GO:0006567">
    <property type="term" value="P:L-threonine catabolic process"/>
    <property type="evidence" value="ECO:0007669"/>
    <property type="project" value="TreeGrafter"/>
</dbReference>
<dbReference type="RefSeq" id="WP_154758728.1">
    <property type="nucleotide sequence ID" value="NZ_WMBA01000036.1"/>
</dbReference>
<dbReference type="EMBL" id="WMBA01000036">
    <property type="protein sequence ID" value="MTD56568.1"/>
    <property type="molecule type" value="Genomic_DNA"/>
</dbReference>
<dbReference type="SUPFAM" id="SSF53686">
    <property type="entry name" value="Tryptophan synthase beta subunit-like PLP-dependent enzymes"/>
    <property type="match status" value="1"/>
</dbReference>
<feature type="domain" description="Tryptophan synthase beta chain-like PALP" evidence="4">
    <location>
        <begin position="14"/>
        <end position="301"/>
    </location>
</feature>
<organism evidence="5 6">
    <name type="scientific">Amycolatopsis pithecellobii</name>
    <dbReference type="NCBI Taxonomy" id="664692"/>
    <lineage>
        <taxon>Bacteria</taxon>
        <taxon>Bacillati</taxon>
        <taxon>Actinomycetota</taxon>
        <taxon>Actinomycetes</taxon>
        <taxon>Pseudonocardiales</taxon>
        <taxon>Pseudonocardiaceae</taxon>
        <taxon>Amycolatopsis</taxon>
    </lineage>
</organism>
<keyword evidence="6" id="KW-1185">Reference proteome</keyword>
<accession>A0A6N7YXG1</accession>
<reference evidence="5 6" key="1">
    <citation type="submission" date="2019-11" db="EMBL/GenBank/DDBJ databases">
        <title>Draft genome of Amycolatopsis RM579.</title>
        <authorList>
            <person name="Duangmal K."/>
            <person name="Mingma R."/>
        </authorList>
    </citation>
    <scope>NUCLEOTIDE SEQUENCE [LARGE SCALE GENOMIC DNA]</scope>
    <source>
        <strain evidence="5 6">RM579</strain>
    </source>
</reference>
<dbReference type="Proteomes" id="UP000440096">
    <property type="component" value="Unassembled WGS sequence"/>
</dbReference>
<dbReference type="GO" id="GO:0030170">
    <property type="term" value="F:pyridoxal phosphate binding"/>
    <property type="evidence" value="ECO:0007669"/>
    <property type="project" value="InterPro"/>
</dbReference>
<evidence type="ECO:0000313" key="5">
    <source>
        <dbReference type="EMBL" id="MTD56568.1"/>
    </source>
</evidence>
<dbReference type="InterPro" id="IPR050147">
    <property type="entry name" value="Ser/Thr_Dehydratase"/>
</dbReference>
<comment type="cofactor">
    <cofactor evidence="1">
        <name>pyridoxal 5'-phosphate</name>
        <dbReference type="ChEBI" id="CHEBI:597326"/>
    </cofactor>
</comment>
<sequence>MIDVDEIAAISARISEYVIRTPTVTSAGLSTLFGVPTVLKLESLQRTGSFKARGVAAKLSILSPVERARGVVAVSGGNHAIAVSVMARQLGINATVVMPLSAPARAIAIAKAAGAELHVAGDVAEAFALMNELERGGLTVIHPFADPVVLAGQGTAGLEMADAAPQLTDVLVSIGGGALISGVAVAVRGVLPGVRVWGVELEGADGMTRALNAGGPVTFTPTSSISTLSPPMVSQIAYDHVSSLVEDILVFTDDQAISGTLDLAEHGKVWAEPAAGCLVPAAHEIAARVGQECRLGLLICGGNVDVSDFASWAARAGD</sequence>
<keyword evidence="2" id="KW-0663">Pyridoxal phosphate</keyword>